<evidence type="ECO:0000313" key="2">
    <source>
        <dbReference type="EMBL" id="PIC28229.1"/>
    </source>
</evidence>
<evidence type="ECO:0000313" key="3">
    <source>
        <dbReference type="Proteomes" id="UP000230233"/>
    </source>
</evidence>
<comment type="caution">
    <text evidence="2">The sequence shown here is derived from an EMBL/GenBank/DDBJ whole genome shotgun (WGS) entry which is preliminary data.</text>
</comment>
<sequence>MSTESTTWPFSQLPYLDQLDKDINLFGMRNRNEIKSCLANKSSRLALTVSQKNTGLHIWKVSSSTGGRHNGVLHFRNSPKEEHRCYVGGRRSCSRSQGGGNQEKKKVSGTAKRLADEIAVGAVETEVHEDVPKPKNEN</sequence>
<protein>
    <submittedName>
        <fullName evidence="2">Uncharacterized protein</fullName>
    </submittedName>
</protein>
<accession>A0A2G5TLU0</accession>
<dbReference type="AlphaFoldDB" id="A0A2G5TLU0"/>
<dbReference type="EMBL" id="PDUG01000005">
    <property type="protein sequence ID" value="PIC28229.1"/>
    <property type="molecule type" value="Genomic_DNA"/>
</dbReference>
<reference evidence="3" key="1">
    <citation type="submission" date="2017-10" db="EMBL/GenBank/DDBJ databases">
        <title>Rapid genome shrinkage in a self-fertile nematode reveals novel sperm competition proteins.</title>
        <authorList>
            <person name="Yin D."/>
            <person name="Schwarz E.M."/>
            <person name="Thomas C.G."/>
            <person name="Felde R.L."/>
            <person name="Korf I.F."/>
            <person name="Cutter A.D."/>
            <person name="Schartner C.M."/>
            <person name="Ralston E.J."/>
            <person name="Meyer B.J."/>
            <person name="Haag E.S."/>
        </authorList>
    </citation>
    <scope>NUCLEOTIDE SEQUENCE [LARGE SCALE GENOMIC DNA]</scope>
    <source>
        <strain evidence="3">JU1422</strain>
    </source>
</reference>
<dbReference type="Proteomes" id="UP000230233">
    <property type="component" value="Chromosome V"/>
</dbReference>
<organism evidence="2 3">
    <name type="scientific">Caenorhabditis nigoni</name>
    <dbReference type="NCBI Taxonomy" id="1611254"/>
    <lineage>
        <taxon>Eukaryota</taxon>
        <taxon>Metazoa</taxon>
        <taxon>Ecdysozoa</taxon>
        <taxon>Nematoda</taxon>
        <taxon>Chromadorea</taxon>
        <taxon>Rhabditida</taxon>
        <taxon>Rhabditina</taxon>
        <taxon>Rhabditomorpha</taxon>
        <taxon>Rhabditoidea</taxon>
        <taxon>Rhabditidae</taxon>
        <taxon>Peloderinae</taxon>
        <taxon>Caenorhabditis</taxon>
    </lineage>
</organism>
<gene>
    <name evidence="2" type="primary">Cnig_chr_V.g20217</name>
    <name evidence="2" type="ORF">B9Z55_020217</name>
</gene>
<keyword evidence="3" id="KW-1185">Reference proteome</keyword>
<evidence type="ECO:0000256" key="1">
    <source>
        <dbReference type="SAM" id="MobiDB-lite"/>
    </source>
</evidence>
<feature type="region of interest" description="Disordered" evidence="1">
    <location>
        <begin position="90"/>
        <end position="112"/>
    </location>
</feature>
<proteinExistence type="predicted"/>
<name>A0A2G5TLU0_9PELO</name>